<sequence length="570" mass="59742">MSSSAVHLEFIPEEIIEEIIGHALHRGPAHAKRPMWHIPRSSPCSSLYVSKQWRRIGTPLLYAHVELNSYEQAVLLQRTLSVSEDQVTSVTSDGETLARYIRHLTVHGIWAPLGPIMLACGKSLVTLDMTLDATSGPWAGEVDDEESERVVAEAQGFCDALHMQTSGCGQSLRVLKVRKSSAVYLTVTKVKYVLGMLASAVKGWDKLEDAQLLFRMSDDSSARSPLALSPVQAPTAFANVFPAAFPQPTLIAVPSPATLASATPIHPPPATGVSPLHLVVSPQAPITINTNVSAPSSPSSPTSPSGGPITQLTASLAASESLRTFVTQLPSLWNTTVLAVAQNERLEKVVLLESITQGPGGGPTEGVYGRRASFAIPAGGRGLQMLPAASTVAPSEGASGRYPGAPVSITSTGMWMLEARKHPRLVELVKAGQPSVARPRIRAFTSMRPATAAEEQASSSGASLSCSTLPPPSSPSRSRPPPSAFASARNANAAAIASSAAARDRAIRGTRTMPTIPSGTSAPIVAVGSSPSSSSSSRRSTITFSTPQQPSPSSPSRSGGRRRGMTSSRT</sequence>
<feature type="compositionally biased region" description="Low complexity" evidence="1">
    <location>
        <begin position="450"/>
        <end position="468"/>
    </location>
</feature>
<feature type="compositionally biased region" description="Low complexity" evidence="1">
    <location>
        <begin position="521"/>
        <end position="548"/>
    </location>
</feature>
<evidence type="ECO:0000256" key="1">
    <source>
        <dbReference type="SAM" id="MobiDB-lite"/>
    </source>
</evidence>
<feature type="region of interest" description="Disordered" evidence="1">
    <location>
        <begin position="289"/>
        <end position="310"/>
    </location>
</feature>
<organism evidence="2 3">
    <name type="scientific">Pterulicium gracile</name>
    <dbReference type="NCBI Taxonomy" id="1884261"/>
    <lineage>
        <taxon>Eukaryota</taxon>
        <taxon>Fungi</taxon>
        <taxon>Dikarya</taxon>
        <taxon>Basidiomycota</taxon>
        <taxon>Agaricomycotina</taxon>
        <taxon>Agaricomycetes</taxon>
        <taxon>Agaricomycetidae</taxon>
        <taxon>Agaricales</taxon>
        <taxon>Pleurotineae</taxon>
        <taxon>Pterulaceae</taxon>
        <taxon>Pterulicium</taxon>
    </lineage>
</organism>
<dbReference type="Proteomes" id="UP000305067">
    <property type="component" value="Unassembled WGS sequence"/>
</dbReference>
<feature type="compositionally biased region" description="Pro residues" evidence="1">
    <location>
        <begin position="469"/>
        <end position="483"/>
    </location>
</feature>
<name>A0A5C3QJ44_9AGAR</name>
<feature type="compositionally biased region" description="Low complexity" evidence="1">
    <location>
        <begin position="293"/>
        <end position="308"/>
    </location>
</feature>
<accession>A0A5C3QJ44</accession>
<dbReference type="EMBL" id="ML178829">
    <property type="protein sequence ID" value="TFL00269.1"/>
    <property type="molecule type" value="Genomic_DNA"/>
</dbReference>
<proteinExistence type="predicted"/>
<protein>
    <submittedName>
        <fullName evidence="2">Uncharacterized protein</fullName>
    </submittedName>
</protein>
<feature type="region of interest" description="Disordered" evidence="1">
    <location>
        <begin position="449"/>
        <end position="490"/>
    </location>
</feature>
<feature type="region of interest" description="Disordered" evidence="1">
    <location>
        <begin position="510"/>
        <end position="570"/>
    </location>
</feature>
<dbReference type="OrthoDB" id="2786563at2759"/>
<keyword evidence="3" id="KW-1185">Reference proteome</keyword>
<evidence type="ECO:0000313" key="2">
    <source>
        <dbReference type="EMBL" id="TFL00269.1"/>
    </source>
</evidence>
<evidence type="ECO:0000313" key="3">
    <source>
        <dbReference type="Proteomes" id="UP000305067"/>
    </source>
</evidence>
<dbReference type="AlphaFoldDB" id="A0A5C3QJ44"/>
<reference evidence="2 3" key="1">
    <citation type="journal article" date="2019" name="Nat. Ecol. Evol.">
        <title>Megaphylogeny resolves global patterns of mushroom evolution.</title>
        <authorList>
            <person name="Varga T."/>
            <person name="Krizsan K."/>
            <person name="Foldi C."/>
            <person name="Dima B."/>
            <person name="Sanchez-Garcia M."/>
            <person name="Sanchez-Ramirez S."/>
            <person name="Szollosi G.J."/>
            <person name="Szarkandi J.G."/>
            <person name="Papp V."/>
            <person name="Albert L."/>
            <person name="Andreopoulos W."/>
            <person name="Angelini C."/>
            <person name="Antonin V."/>
            <person name="Barry K.W."/>
            <person name="Bougher N.L."/>
            <person name="Buchanan P."/>
            <person name="Buyck B."/>
            <person name="Bense V."/>
            <person name="Catcheside P."/>
            <person name="Chovatia M."/>
            <person name="Cooper J."/>
            <person name="Damon W."/>
            <person name="Desjardin D."/>
            <person name="Finy P."/>
            <person name="Geml J."/>
            <person name="Haridas S."/>
            <person name="Hughes K."/>
            <person name="Justo A."/>
            <person name="Karasinski D."/>
            <person name="Kautmanova I."/>
            <person name="Kiss B."/>
            <person name="Kocsube S."/>
            <person name="Kotiranta H."/>
            <person name="LaButti K.M."/>
            <person name="Lechner B.E."/>
            <person name="Liimatainen K."/>
            <person name="Lipzen A."/>
            <person name="Lukacs Z."/>
            <person name="Mihaltcheva S."/>
            <person name="Morgado L.N."/>
            <person name="Niskanen T."/>
            <person name="Noordeloos M.E."/>
            <person name="Ohm R.A."/>
            <person name="Ortiz-Santana B."/>
            <person name="Ovrebo C."/>
            <person name="Racz N."/>
            <person name="Riley R."/>
            <person name="Savchenko A."/>
            <person name="Shiryaev A."/>
            <person name="Soop K."/>
            <person name="Spirin V."/>
            <person name="Szebenyi C."/>
            <person name="Tomsovsky M."/>
            <person name="Tulloss R.E."/>
            <person name="Uehling J."/>
            <person name="Grigoriev I.V."/>
            <person name="Vagvolgyi C."/>
            <person name="Papp T."/>
            <person name="Martin F.M."/>
            <person name="Miettinen O."/>
            <person name="Hibbett D.S."/>
            <person name="Nagy L.G."/>
        </authorList>
    </citation>
    <scope>NUCLEOTIDE SEQUENCE [LARGE SCALE GENOMIC DNA]</scope>
    <source>
        <strain evidence="2 3">CBS 309.79</strain>
    </source>
</reference>
<gene>
    <name evidence="2" type="ORF">BDV98DRAFT_656744</name>
</gene>